<gene>
    <name evidence="2" type="ORF">SAMN04488124_1228</name>
</gene>
<protein>
    <submittedName>
        <fullName evidence="2">Uncharacterized protein</fullName>
    </submittedName>
</protein>
<evidence type="ECO:0000256" key="1">
    <source>
        <dbReference type="SAM" id="Phobius"/>
    </source>
</evidence>
<feature type="transmembrane region" description="Helical" evidence="1">
    <location>
        <begin position="31"/>
        <end position="50"/>
    </location>
</feature>
<keyword evidence="1" id="KW-1133">Transmembrane helix</keyword>
<dbReference type="AlphaFoldDB" id="A0A1I6GLG2"/>
<proteinExistence type="predicted"/>
<dbReference type="Proteomes" id="UP000243250">
    <property type="component" value="Unassembled WGS sequence"/>
</dbReference>
<organism evidence="2 3">
    <name type="scientific">Halogeometricum limi</name>
    <dbReference type="NCBI Taxonomy" id="555875"/>
    <lineage>
        <taxon>Archaea</taxon>
        <taxon>Methanobacteriati</taxon>
        <taxon>Methanobacteriota</taxon>
        <taxon>Stenosarchaea group</taxon>
        <taxon>Halobacteria</taxon>
        <taxon>Halobacteriales</taxon>
        <taxon>Haloferacaceae</taxon>
        <taxon>Halogeometricum</taxon>
    </lineage>
</organism>
<keyword evidence="3" id="KW-1185">Reference proteome</keyword>
<evidence type="ECO:0000313" key="2">
    <source>
        <dbReference type="EMBL" id="SFR43043.1"/>
    </source>
</evidence>
<dbReference type="RefSeq" id="WP_089877965.1">
    <property type="nucleotide sequence ID" value="NZ_FOYS01000002.1"/>
</dbReference>
<name>A0A1I6GLG2_9EURY</name>
<sequence length="67" mass="6581">MRTKLAVGVGLLVAVGGVASAVTTGAGPAELLMWTVVALIPAAIVALGGVPSGYSSVDDDREEPTDS</sequence>
<accession>A0A1I6GLG2</accession>
<reference evidence="3" key="1">
    <citation type="submission" date="2016-10" db="EMBL/GenBank/DDBJ databases">
        <authorList>
            <person name="Varghese N."/>
            <person name="Submissions S."/>
        </authorList>
    </citation>
    <scope>NUCLEOTIDE SEQUENCE [LARGE SCALE GENOMIC DNA]</scope>
    <source>
        <strain evidence="3">CGMCC 1.8711</strain>
    </source>
</reference>
<dbReference type="EMBL" id="FOYS01000002">
    <property type="protein sequence ID" value="SFR43043.1"/>
    <property type="molecule type" value="Genomic_DNA"/>
</dbReference>
<keyword evidence="1" id="KW-0472">Membrane</keyword>
<keyword evidence="1" id="KW-0812">Transmembrane</keyword>
<evidence type="ECO:0000313" key="3">
    <source>
        <dbReference type="Proteomes" id="UP000243250"/>
    </source>
</evidence>